<dbReference type="InterPro" id="IPR000792">
    <property type="entry name" value="Tscrpt_reg_LuxR_C"/>
</dbReference>
<keyword evidence="6" id="KW-1185">Reference proteome</keyword>
<evidence type="ECO:0000259" key="4">
    <source>
        <dbReference type="PROSITE" id="PS50043"/>
    </source>
</evidence>
<keyword evidence="1" id="KW-0805">Transcription regulation</keyword>
<name>A0A1I4JAA6_9RHOB</name>
<dbReference type="Pfam" id="PF13426">
    <property type="entry name" value="PAS_9"/>
    <property type="match status" value="1"/>
</dbReference>
<dbReference type="SUPFAM" id="SSF55785">
    <property type="entry name" value="PYP-like sensor domain (PAS domain)"/>
    <property type="match status" value="1"/>
</dbReference>
<dbReference type="RefSeq" id="WP_093091299.1">
    <property type="nucleotide sequence ID" value="NZ_FOTQ01000001.1"/>
</dbReference>
<evidence type="ECO:0000256" key="2">
    <source>
        <dbReference type="ARBA" id="ARBA00023125"/>
    </source>
</evidence>
<dbReference type="Proteomes" id="UP000199144">
    <property type="component" value="Unassembled WGS sequence"/>
</dbReference>
<protein>
    <submittedName>
        <fullName evidence="5">PAS domain S-box-containing protein</fullName>
    </submittedName>
</protein>
<keyword evidence="3" id="KW-0804">Transcription</keyword>
<dbReference type="NCBIfam" id="TIGR00229">
    <property type="entry name" value="sensory_box"/>
    <property type="match status" value="1"/>
</dbReference>
<proteinExistence type="predicted"/>
<dbReference type="PROSITE" id="PS00622">
    <property type="entry name" value="HTH_LUXR_1"/>
    <property type="match status" value="1"/>
</dbReference>
<dbReference type="STRING" id="254406.SAMN04488042_101926"/>
<dbReference type="PANTHER" id="PTHR44688">
    <property type="entry name" value="DNA-BINDING TRANSCRIPTIONAL ACTIVATOR DEVR_DOSR"/>
    <property type="match status" value="1"/>
</dbReference>
<reference evidence="5 6" key="1">
    <citation type="submission" date="2016-10" db="EMBL/GenBank/DDBJ databases">
        <authorList>
            <person name="de Groot N.N."/>
        </authorList>
    </citation>
    <scope>NUCLEOTIDE SEQUENCE [LARGE SCALE GENOMIC DNA]</scope>
    <source>
        <strain evidence="5 6">DSM 15283</strain>
    </source>
</reference>
<dbReference type="InterPro" id="IPR036388">
    <property type="entry name" value="WH-like_DNA-bd_sf"/>
</dbReference>
<dbReference type="Pfam" id="PF00196">
    <property type="entry name" value="GerE"/>
    <property type="match status" value="1"/>
</dbReference>
<evidence type="ECO:0000313" key="6">
    <source>
        <dbReference type="Proteomes" id="UP000199144"/>
    </source>
</evidence>
<dbReference type="OrthoDB" id="9782655at2"/>
<dbReference type="InterPro" id="IPR000014">
    <property type="entry name" value="PAS"/>
</dbReference>
<evidence type="ECO:0000256" key="1">
    <source>
        <dbReference type="ARBA" id="ARBA00023015"/>
    </source>
</evidence>
<dbReference type="PANTHER" id="PTHR44688:SF16">
    <property type="entry name" value="DNA-BINDING TRANSCRIPTIONAL ACTIVATOR DEVR_DOSR"/>
    <property type="match status" value="1"/>
</dbReference>
<dbReference type="EMBL" id="FOTQ01000001">
    <property type="protein sequence ID" value="SFL63103.1"/>
    <property type="molecule type" value="Genomic_DNA"/>
</dbReference>
<dbReference type="CDD" id="cd06170">
    <property type="entry name" value="LuxR_C_like"/>
    <property type="match status" value="1"/>
</dbReference>
<dbReference type="Gene3D" id="3.30.450.20">
    <property type="entry name" value="PAS domain"/>
    <property type="match status" value="1"/>
</dbReference>
<dbReference type="InterPro" id="IPR035965">
    <property type="entry name" value="PAS-like_dom_sf"/>
</dbReference>
<dbReference type="CDD" id="cd00130">
    <property type="entry name" value="PAS"/>
    <property type="match status" value="1"/>
</dbReference>
<dbReference type="PRINTS" id="PR00038">
    <property type="entry name" value="HTHLUXR"/>
</dbReference>
<gene>
    <name evidence="5" type="ORF">SAMN04488042_101926</name>
</gene>
<accession>A0A1I4JAA6</accession>
<feature type="domain" description="HTH luxR-type" evidence="4">
    <location>
        <begin position="113"/>
        <end position="178"/>
    </location>
</feature>
<dbReference type="GO" id="GO:0003677">
    <property type="term" value="F:DNA binding"/>
    <property type="evidence" value="ECO:0007669"/>
    <property type="project" value="UniProtKB-KW"/>
</dbReference>
<evidence type="ECO:0000256" key="3">
    <source>
        <dbReference type="ARBA" id="ARBA00023163"/>
    </source>
</evidence>
<sequence length="179" mass="19898">MDLDRLAYDAAPVGIVLSEDRVIRACNAEFAAMLGYGREALLGQSFRVLYGSQEEFERVRDIGLGPLQAAHVYSDERMMRRRDGSQVWCRFRAHALVPETPLARLVMTFAVISDSPPAALTPRERQVVGGLGRGLTSKEIARELGLSPRTVEDVRARLLKRFGVKNATELLGRLTYLAP</sequence>
<dbReference type="PROSITE" id="PS50043">
    <property type="entry name" value="HTH_LUXR_2"/>
    <property type="match status" value="1"/>
</dbReference>
<evidence type="ECO:0000313" key="5">
    <source>
        <dbReference type="EMBL" id="SFL63103.1"/>
    </source>
</evidence>
<organism evidence="5 6">
    <name type="scientific">Shimia aestuarii</name>
    <dbReference type="NCBI Taxonomy" id="254406"/>
    <lineage>
        <taxon>Bacteria</taxon>
        <taxon>Pseudomonadati</taxon>
        <taxon>Pseudomonadota</taxon>
        <taxon>Alphaproteobacteria</taxon>
        <taxon>Rhodobacterales</taxon>
        <taxon>Roseobacteraceae</taxon>
    </lineage>
</organism>
<dbReference type="Gene3D" id="1.10.10.10">
    <property type="entry name" value="Winged helix-like DNA-binding domain superfamily/Winged helix DNA-binding domain"/>
    <property type="match status" value="1"/>
</dbReference>
<dbReference type="InterPro" id="IPR016032">
    <property type="entry name" value="Sig_transdc_resp-reg_C-effctor"/>
</dbReference>
<dbReference type="GO" id="GO:0006355">
    <property type="term" value="P:regulation of DNA-templated transcription"/>
    <property type="evidence" value="ECO:0007669"/>
    <property type="project" value="InterPro"/>
</dbReference>
<keyword evidence="2" id="KW-0238">DNA-binding</keyword>
<dbReference type="SMART" id="SM00421">
    <property type="entry name" value="HTH_LUXR"/>
    <property type="match status" value="1"/>
</dbReference>
<dbReference type="SUPFAM" id="SSF46894">
    <property type="entry name" value="C-terminal effector domain of the bipartite response regulators"/>
    <property type="match status" value="1"/>
</dbReference>
<dbReference type="AlphaFoldDB" id="A0A1I4JAA6"/>